<sequence length="326" mass="35125">MIQGPQPLPVSLRISVTDRCQVRCFYCMPPEGVPACDHADVLRFEQIVRFVRAVKDHLGLSKAHLTGGEPLVRAGIVDLVSMLAAEGVDDLALTTNGLRLGEMAGDLRAAGLNRVNVSLDSLAEHTFASLTGGGSLQDVLTGIETALAEGLTPVKLNVVVLKGVNDHEVVGLAEWGLQRGCWVRFLELMPIGFAQRQHKDLFVPASEIRKRLEQIFTLEPLAETCGASSRNFMATARDSAGRSGIIGFITPETEPFCRGCRRLRLTSTGRLIACLAQDHGAEIRELLGDAGPAAEQELKETVTHLLGLKGPRTSFPEDRVMSTVGG</sequence>
<evidence type="ECO:0000256" key="3">
    <source>
        <dbReference type="ARBA" id="ARBA00022723"/>
    </source>
</evidence>
<dbReference type="InterPro" id="IPR040064">
    <property type="entry name" value="MoaA-like"/>
</dbReference>
<protein>
    <recommendedName>
        <fullName evidence="10">Radical SAM core domain-containing protein</fullName>
    </recommendedName>
</protein>
<reference evidence="11" key="1">
    <citation type="journal article" date="2015" name="Nature">
        <title>Complex archaea that bridge the gap between prokaryotes and eukaryotes.</title>
        <authorList>
            <person name="Spang A."/>
            <person name="Saw J.H."/>
            <person name="Jorgensen S.L."/>
            <person name="Zaremba-Niedzwiedzka K."/>
            <person name="Martijn J."/>
            <person name="Lind A.E."/>
            <person name="van Eijk R."/>
            <person name="Schleper C."/>
            <person name="Guy L."/>
            <person name="Ettema T.J."/>
        </authorList>
    </citation>
    <scope>NUCLEOTIDE SEQUENCE</scope>
</reference>
<dbReference type="Pfam" id="PF04055">
    <property type="entry name" value="Radical_SAM"/>
    <property type="match status" value="1"/>
</dbReference>
<evidence type="ECO:0000256" key="1">
    <source>
        <dbReference type="ARBA" id="ARBA00022485"/>
    </source>
</evidence>
<evidence type="ECO:0000313" key="11">
    <source>
        <dbReference type="EMBL" id="KKO11076.1"/>
    </source>
</evidence>
<evidence type="ECO:0000256" key="4">
    <source>
        <dbReference type="ARBA" id="ARBA00022741"/>
    </source>
</evidence>
<dbReference type="Pfam" id="PF06463">
    <property type="entry name" value="Mob_synth_C"/>
    <property type="match status" value="1"/>
</dbReference>
<dbReference type="PANTHER" id="PTHR22960">
    <property type="entry name" value="MOLYBDOPTERIN COFACTOR SYNTHESIS PROTEIN A"/>
    <property type="match status" value="1"/>
</dbReference>
<dbReference type="SMART" id="SM00729">
    <property type="entry name" value="Elp3"/>
    <property type="match status" value="1"/>
</dbReference>
<dbReference type="GO" id="GO:0051539">
    <property type="term" value="F:4 iron, 4 sulfur cluster binding"/>
    <property type="evidence" value="ECO:0007669"/>
    <property type="project" value="UniProtKB-KW"/>
</dbReference>
<dbReference type="InterPro" id="IPR010505">
    <property type="entry name" value="MoaA_twitch"/>
</dbReference>
<accession>A0A0F9W173</accession>
<dbReference type="EMBL" id="LAZR01000003">
    <property type="protein sequence ID" value="KKO11076.1"/>
    <property type="molecule type" value="Genomic_DNA"/>
</dbReference>
<evidence type="ECO:0000256" key="5">
    <source>
        <dbReference type="ARBA" id="ARBA00023004"/>
    </source>
</evidence>
<evidence type="ECO:0000259" key="10">
    <source>
        <dbReference type="PROSITE" id="PS51918"/>
    </source>
</evidence>
<dbReference type="GO" id="GO:0006777">
    <property type="term" value="P:Mo-molybdopterin cofactor biosynthetic process"/>
    <property type="evidence" value="ECO:0007669"/>
    <property type="project" value="UniProtKB-KW"/>
</dbReference>
<keyword evidence="3" id="KW-0479">Metal-binding</keyword>
<dbReference type="InterPro" id="IPR007197">
    <property type="entry name" value="rSAM"/>
</dbReference>
<dbReference type="InterPro" id="IPR058240">
    <property type="entry name" value="rSAM_sf"/>
</dbReference>
<dbReference type="GO" id="GO:0061799">
    <property type="term" value="F:cyclic pyranopterin monophosphate synthase activity"/>
    <property type="evidence" value="ECO:0007669"/>
    <property type="project" value="TreeGrafter"/>
</dbReference>
<evidence type="ECO:0000256" key="9">
    <source>
        <dbReference type="ARBA" id="ARBA00023239"/>
    </source>
</evidence>
<dbReference type="InterPro" id="IPR006638">
    <property type="entry name" value="Elp3/MiaA/NifB-like_rSAM"/>
</dbReference>
<keyword evidence="7" id="KW-0342">GTP-binding</keyword>
<organism evidence="11">
    <name type="scientific">marine sediment metagenome</name>
    <dbReference type="NCBI Taxonomy" id="412755"/>
    <lineage>
        <taxon>unclassified sequences</taxon>
        <taxon>metagenomes</taxon>
        <taxon>ecological metagenomes</taxon>
    </lineage>
</organism>
<evidence type="ECO:0000256" key="2">
    <source>
        <dbReference type="ARBA" id="ARBA00022691"/>
    </source>
</evidence>
<keyword evidence="8" id="KW-0501">Molybdenum cofactor biosynthesis</keyword>
<dbReference type="AlphaFoldDB" id="A0A0F9W173"/>
<dbReference type="PANTHER" id="PTHR22960:SF0">
    <property type="entry name" value="MOLYBDENUM COFACTOR BIOSYNTHESIS PROTEIN 1"/>
    <property type="match status" value="1"/>
</dbReference>
<evidence type="ECO:0000256" key="8">
    <source>
        <dbReference type="ARBA" id="ARBA00023150"/>
    </source>
</evidence>
<name>A0A0F9W173_9ZZZZ</name>
<keyword evidence="4" id="KW-0547">Nucleotide-binding</keyword>
<dbReference type="CDD" id="cd01335">
    <property type="entry name" value="Radical_SAM"/>
    <property type="match status" value="1"/>
</dbReference>
<dbReference type="GO" id="GO:0061798">
    <property type="term" value="F:GTP 3',8'-cyclase activity"/>
    <property type="evidence" value="ECO:0007669"/>
    <property type="project" value="TreeGrafter"/>
</dbReference>
<proteinExistence type="predicted"/>
<dbReference type="SFLD" id="SFLDS00029">
    <property type="entry name" value="Radical_SAM"/>
    <property type="match status" value="1"/>
</dbReference>
<dbReference type="Gene3D" id="3.20.20.70">
    <property type="entry name" value="Aldolase class I"/>
    <property type="match status" value="1"/>
</dbReference>
<dbReference type="GO" id="GO:0005525">
    <property type="term" value="F:GTP binding"/>
    <property type="evidence" value="ECO:0007669"/>
    <property type="project" value="UniProtKB-KW"/>
</dbReference>
<dbReference type="InterPro" id="IPR050105">
    <property type="entry name" value="MoCo_biosynth_MoaA/MoaC"/>
</dbReference>
<dbReference type="InterPro" id="IPR013785">
    <property type="entry name" value="Aldolase_TIM"/>
</dbReference>
<keyword evidence="1" id="KW-0004">4Fe-4S</keyword>
<dbReference type="NCBIfam" id="TIGR02666">
    <property type="entry name" value="moaA"/>
    <property type="match status" value="1"/>
</dbReference>
<dbReference type="SFLD" id="SFLDG01067">
    <property type="entry name" value="SPASM/twitch_domain_containing"/>
    <property type="match status" value="1"/>
</dbReference>
<comment type="caution">
    <text evidence="11">The sequence shown here is derived from an EMBL/GenBank/DDBJ whole genome shotgun (WGS) entry which is preliminary data.</text>
</comment>
<dbReference type="InterPro" id="IPR013483">
    <property type="entry name" value="MoaA"/>
</dbReference>
<keyword evidence="2" id="KW-0949">S-adenosyl-L-methionine</keyword>
<keyword evidence="9" id="KW-0456">Lyase</keyword>
<keyword evidence="5" id="KW-0408">Iron</keyword>
<dbReference type="GO" id="GO:0046872">
    <property type="term" value="F:metal ion binding"/>
    <property type="evidence" value="ECO:0007669"/>
    <property type="project" value="UniProtKB-KW"/>
</dbReference>
<dbReference type="PROSITE" id="PS51918">
    <property type="entry name" value="RADICAL_SAM"/>
    <property type="match status" value="1"/>
</dbReference>
<evidence type="ECO:0000256" key="6">
    <source>
        <dbReference type="ARBA" id="ARBA00023014"/>
    </source>
</evidence>
<dbReference type="SFLD" id="SFLDG01386">
    <property type="entry name" value="main_SPASM_domain-containing"/>
    <property type="match status" value="1"/>
</dbReference>
<gene>
    <name evidence="11" type="ORF">LCGC14_0015520</name>
</gene>
<keyword evidence="6" id="KW-0411">Iron-sulfur</keyword>
<feature type="domain" description="Radical SAM core" evidence="10">
    <location>
        <begin position="4"/>
        <end position="228"/>
    </location>
</feature>
<evidence type="ECO:0000256" key="7">
    <source>
        <dbReference type="ARBA" id="ARBA00023134"/>
    </source>
</evidence>
<dbReference type="SFLD" id="SFLDG01383">
    <property type="entry name" value="cyclic_pyranopterin_phosphate"/>
    <property type="match status" value="1"/>
</dbReference>
<dbReference type="SUPFAM" id="SSF102114">
    <property type="entry name" value="Radical SAM enzymes"/>
    <property type="match status" value="1"/>
</dbReference>